<dbReference type="Pfam" id="PF04120">
    <property type="entry name" value="Iron_permease"/>
    <property type="match status" value="1"/>
</dbReference>
<dbReference type="AlphaFoldDB" id="A0A2P2CKT4"/>
<sequence length="131" mass="14479">MEHNEAAESREQAGRPGAFERFVDAVNERVSRAPFFAVILVALLAWAVSYPLWKSTTKWELALHTGSSILSLLLLVLLENAGRRSEEAAQEKLNVLAEALAALMDSRAADDPELKDAVDKLRKAVGLEERH</sequence>
<dbReference type="EMBL" id="CZKB01000028">
    <property type="protein sequence ID" value="CUR62541.1"/>
    <property type="molecule type" value="Genomic_DNA"/>
</dbReference>
<organism evidence="2">
    <name type="scientific">metagenome</name>
    <dbReference type="NCBI Taxonomy" id="256318"/>
    <lineage>
        <taxon>unclassified sequences</taxon>
        <taxon>metagenomes</taxon>
    </lineage>
</organism>
<protein>
    <recommendedName>
        <fullName evidence="3">Low affinity iron permease</fullName>
    </recommendedName>
</protein>
<evidence type="ECO:0000256" key="1">
    <source>
        <dbReference type="SAM" id="Phobius"/>
    </source>
</evidence>
<dbReference type="InterPro" id="IPR007251">
    <property type="entry name" value="Iron_permease_Fet4"/>
</dbReference>
<keyword evidence="1" id="KW-0812">Transmembrane</keyword>
<dbReference type="GO" id="GO:0055085">
    <property type="term" value="P:transmembrane transport"/>
    <property type="evidence" value="ECO:0007669"/>
    <property type="project" value="InterPro"/>
</dbReference>
<keyword evidence="1" id="KW-1133">Transmembrane helix</keyword>
<feature type="transmembrane region" description="Helical" evidence="1">
    <location>
        <begin position="35"/>
        <end position="53"/>
    </location>
</feature>
<evidence type="ECO:0008006" key="3">
    <source>
        <dbReference type="Google" id="ProtNLM"/>
    </source>
</evidence>
<proteinExistence type="predicted"/>
<accession>A0A2P2CKT4</accession>
<gene>
    <name evidence="2" type="ORF">NOCA180185</name>
</gene>
<keyword evidence="1" id="KW-0472">Membrane</keyword>
<reference evidence="2" key="1">
    <citation type="submission" date="2015-08" db="EMBL/GenBank/DDBJ databases">
        <authorList>
            <person name="Babu N.S."/>
            <person name="Beckwith C.J."/>
            <person name="Beseler K.G."/>
            <person name="Brison A."/>
            <person name="Carone J.V."/>
            <person name="Caskin T.P."/>
            <person name="Diamond M."/>
            <person name="Durham M.E."/>
            <person name="Foxe J.M."/>
            <person name="Go M."/>
            <person name="Henderson B.A."/>
            <person name="Jones I.B."/>
            <person name="McGettigan J.A."/>
            <person name="Micheletti S.J."/>
            <person name="Nasrallah M.E."/>
            <person name="Ortiz D."/>
            <person name="Piller C.R."/>
            <person name="Privatt S.R."/>
            <person name="Schneider S.L."/>
            <person name="Sharp S."/>
            <person name="Smith T.C."/>
            <person name="Stanton J.D."/>
            <person name="Ullery H.E."/>
            <person name="Wilson R.J."/>
            <person name="Serrano M.G."/>
            <person name="Buck G."/>
            <person name="Lee V."/>
            <person name="Wang Y."/>
            <person name="Carvalho R."/>
            <person name="Voegtly L."/>
            <person name="Shi R."/>
            <person name="Duckworth R."/>
            <person name="Johnson A."/>
            <person name="Loviza R."/>
            <person name="Walstead R."/>
            <person name="Shah Z."/>
            <person name="Kiflezghi M."/>
            <person name="Wade K."/>
            <person name="Ball S.L."/>
            <person name="Bradley K.W."/>
            <person name="Asai D.J."/>
            <person name="Bowman C.A."/>
            <person name="Russell D.A."/>
            <person name="Pope W.H."/>
            <person name="Jacobs-Sera D."/>
            <person name="Hendrix R.W."/>
            <person name="Hatfull G.F."/>
        </authorList>
    </citation>
    <scope>NUCLEOTIDE SEQUENCE</scope>
</reference>
<feature type="transmembrane region" description="Helical" evidence="1">
    <location>
        <begin position="59"/>
        <end position="78"/>
    </location>
</feature>
<evidence type="ECO:0000313" key="2">
    <source>
        <dbReference type="EMBL" id="CUR62541.1"/>
    </source>
</evidence>
<name>A0A2P2CKT4_9ZZZZ</name>